<dbReference type="STRING" id="288992.SAMN04488522_1011040"/>
<evidence type="ECO:0000256" key="2">
    <source>
        <dbReference type="ARBA" id="ARBA00006275"/>
    </source>
</evidence>
<evidence type="ECO:0000259" key="8">
    <source>
        <dbReference type="Pfam" id="PF14322"/>
    </source>
</evidence>
<dbReference type="OrthoDB" id="630434at2"/>
<feature type="chain" id="PRO_5012657445" evidence="6">
    <location>
        <begin position="25"/>
        <end position="503"/>
    </location>
</feature>
<gene>
    <name evidence="9" type="ORF">SAMN04488522_1011040</name>
</gene>
<feature type="domain" description="SusD-like N-terminal" evidence="8">
    <location>
        <begin position="36"/>
        <end position="236"/>
    </location>
</feature>
<feature type="domain" description="RagB/SusD" evidence="7">
    <location>
        <begin position="351"/>
        <end position="502"/>
    </location>
</feature>
<dbReference type="Proteomes" id="UP000184287">
    <property type="component" value="Unassembled WGS sequence"/>
</dbReference>
<keyword evidence="3 6" id="KW-0732">Signal</keyword>
<evidence type="ECO:0000313" key="9">
    <source>
        <dbReference type="EMBL" id="SHE73060.1"/>
    </source>
</evidence>
<dbReference type="GO" id="GO:0009279">
    <property type="term" value="C:cell outer membrane"/>
    <property type="evidence" value="ECO:0007669"/>
    <property type="project" value="UniProtKB-SubCell"/>
</dbReference>
<organism evidence="9 10">
    <name type="scientific">Pedobacter caeni</name>
    <dbReference type="NCBI Taxonomy" id="288992"/>
    <lineage>
        <taxon>Bacteria</taxon>
        <taxon>Pseudomonadati</taxon>
        <taxon>Bacteroidota</taxon>
        <taxon>Sphingobacteriia</taxon>
        <taxon>Sphingobacteriales</taxon>
        <taxon>Sphingobacteriaceae</taxon>
        <taxon>Pedobacter</taxon>
    </lineage>
</organism>
<proteinExistence type="inferred from homology"/>
<dbReference type="AlphaFoldDB" id="A0A1M4VVW7"/>
<comment type="similarity">
    <text evidence="2">Belongs to the SusD family.</text>
</comment>
<evidence type="ECO:0000256" key="6">
    <source>
        <dbReference type="SAM" id="SignalP"/>
    </source>
</evidence>
<dbReference type="RefSeq" id="WP_073228226.1">
    <property type="nucleotide sequence ID" value="NZ_FQUQ01000001.1"/>
</dbReference>
<evidence type="ECO:0000256" key="3">
    <source>
        <dbReference type="ARBA" id="ARBA00022729"/>
    </source>
</evidence>
<dbReference type="InterPro" id="IPR033985">
    <property type="entry name" value="SusD-like_N"/>
</dbReference>
<keyword evidence="10" id="KW-1185">Reference proteome</keyword>
<comment type="subcellular location">
    <subcellularLocation>
        <location evidence="1">Cell outer membrane</location>
    </subcellularLocation>
</comment>
<reference evidence="10" key="1">
    <citation type="submission" date="2016-11" db="EMBL/GenBank/DDBJ databases">
        <authorList>
            <person name="Varghese N."/>
            <person name="Submissions S."/>
        </authorList>
    </citation>
    <scope>NUCLEOTIDE SEQUENCE [LARGE SCALE GENOMIC DNA]</scope>
    <source>
        <strain evidence="10">DSM 16990</strain>
    </source>
</reference>
<dbReference type="Pfam" id="PF07980">
    <property type="entry name" value="SusD_RagB"/>
    <property type="match status" value="1"/>
</dbReference>
<keyword evidence="5" id="KW-0998">Cell outer membrane</keyword>
<keyword evidence="4" id="KW-0472">Membrane</keyword>
<dbReference type="Gene3D" id="1.25.40.390">
    <property type="match status" value="1"/>
</dbReference>
<evidence type="ECO:0000259" key="7">
    <source>
        <dbReference type="Pfam" id="PF07980"/>
    </source>
</evidence>
<dbReference type="Pfam" id="PF14322">
    <property type="entry name" value="SusD-like_3"/>
    <property type="match status" value="1"/>
</dbReference>
<dbReference type="InterPro" id="IPR012944">
    <property type="entry name" value="SusD_RagB_dom"/>
</dbReference>
<dbReference type="SUPFAM" id="SSF48452">
    <property type="entry name" value="TPR-like"/>
    <property type="match status" value="1"/>
</dbReference>
<evidence type="ECO:0000256" key="4">
    <source>
        <dbReference type="ARBA" id="ARBA00023136"/>
    </source>
</evidence>
<dbReference type="EMBL" id="FQUQ01000001">
    <property type="protein sequence ID" value="SHE73060.1"/>
    <property type="molecule type" value="Genomic_DNA"/>
</dbReference>
<dbReference type="CDD" id="cd08977">
    <property type="entry name" value="SusD"/>
    <property type="match status" value="1"/>
</dbReference>
<evidence type="ECO:0000256" key="5">
    <source>
        <dbReference type="ARBA" id="ARBA00023237"/>
    </source>
</evidence>
<feature type="signal peptide" evidence="6">
    <location>
        <begin position="1"/>
        <end position="24"/>
    </location>
</feature>
<protein>
    <submittedName>
        <fullName evidence="9">SusD family protein</fullName>
    </submittedName>
</protein>
<evidence type="ECO:0000256" key="1">
    <source>
        <dbReference type="ARBA" id="ARBA00004442"/>
    </source>
</evidence>
<dbReference type="InterPro" id="IPR011990">
    <property type="entry name" value="TPR-like_helical_dom_sf"/>
</dbReference>
<name>A0A1M4VVW7_9SPHI</name>
<sequence length="503" mass="56079">MNLKKITYITAAAFLLPFLGCKKALDTSPTNAVESSAIYTNTANIETVLNGTWAYMHETFFTFANPGYSTLLRMSDAMGDDVAIIQNKYGYADSYNFTHASNTSRLGAIWTLNYKVIDNCNNIITKIDAASGSDADKARIKGQALALRANSYLSLVTYYQFNYQVNPLAKGVPLYTEPTTPNSVPKAKSSLEDIYKQIVSDLTQAAKSLPAYNRPNTTKYKINIDVVHGLLARTYLNMGKWDLAAQEALEAKKNYSYMPVAEYANGFNDLKNSEWIWGQGQQADQSNASYNFHYIDVTTSASYYYSFMADPNFLKLFDATDIRTKLFLWDGLPGREGYLRYQKFKFRPDVTADIVLMRSAEMTLIASEGYARSGDLSKAATILNELLSARQASPFILGSKSKEEVINAILIERRKELWGEGFSLSDILRTQTAVVRLPALGADGQPLKVTVTTPDGKTKEVLAKQHTTLKFPDKVNPDFVPNSPYYLLPLPQAELDNNPNINN</sequence>
<evidence type="ECO:0000313" key="10">
    <source>
        <dbReference type="Proteomes" id="UP000184287"/>
    </source>
</evidence>
<accession>A0A1M4VVW7</accession>